<protein>
    <submittedName>
        <fullName evidence="1">Uncharacterized protein</fullName>
    </submittedName>
</protein>
<dbReference type="RefSeq" id="WP_266996525.1">
    <property type="nucleotide sequence ID" value="NZ_CP107955.1"/>
</dbReference>
<evidence type="ECO:0000313" key="1">
    <source>
        <dbReference type="EMBL" id="MDU8993447.1"/>
    </source>
</evidence>
<keyword evidence="2" id="KW-1185">Reference proteome</keyword>
<proteinExistence type="predicted"/>
<dbReference type="Proteomes" id="UP001257627">
    <property type="component" value="Unassembled WGS sequence"/>
</dbReference>
<accession>A0ABU3UHR3</accession>
<organism evidence="1 2">
    <name type="scientific">Streptomyces mirabilis</name>
    <dbReference type="NCBI Taxonomy" id="68239"/>
    <lineage>
        <taxon>Bacteria</taxon>
        <taxon>Bacillati</taxon>
        <taxon>Actinomycetota</taxon>
        <taxon>Actinomycetes</taxon>
        <taxon>Kitasatosporales</taxon>
        <taxon>Streptomycetaceae</taxon>
        <taxon>Streptomyces</taxon>
    </lineage>
</organism>
<reference evidence="1 2" key="1">
    <citation type="submission" date="2023-02" db="EMBL/GenBank/DDBJ databases">
        <authorList>
            <person name="Maleckis M."/>
        </authorList>
    </citation>
    <scope>NUCLEOTIDE SEQUENCE [LARGE SCALE GENOMIC DNA]</scope>
    <source>
        <strain evidence="1 2">P8-A2</strain>
    </source>
</reference>
<comment type="caution">
    <text evidence="1">The sequence shown here is derived from an EMBL/GenBank/DDBJ whole genome shotgun (WGS) entry which is preliminary data.</text>
</comment>
<dbReference type="EMBL" id="JARAKF010000001">
    <property type="protein sequence ID" value="MDU8993447.1"/>
    <property type="molecule type" value="Genomic_DNA"/>
</dbReference>
<gene>
    <name evidence="1" type="ORF">PU648_14060</name>
</gene>
<sequence>MAREHLPVQLACRVLHVAESGHSALGMLSPVEYELRTPPAA</sequence>
<name>A0ABU3UHR3_9ACTN</name>
<evidence type="ECO:0000313" key="2">
    <source>
        <dbReference type="Proteomes" id="UP001257627"/>
    </source>
</evidence>